<keyword evidence="3" id="KW-1185">Reference proteome</keyword>
<accession>A0A183IBZ5</accession>
<reference evidence="2 3" key="2">
    <citation type="submission" date="2018-11" db="EMBL/GenBank/DDBJ databases">
        <authorList>
            <consortium name="Pathogen Informatics"/>
        </authorList>
    </citation>
    <scope>NUCLEOTIDE SEQUENCE [LARGE SCALE GENOMIC DNA]</scope>
</reference>
<reference evidence="4" key="1">
    <citation type="submission" date="2016-06" db="UniProtKB">
        <authorList>
            <consortium name="WormBaseParasite"/>
        </authorList>
    </citation>
    <scope>IDENTIFICATION</scope>
</reference>
<evidence type="ECO:0000313" key="4">
    <source>
        <dbReference type="WBParaSite" id="SBAD_0000117601-mRNA-1"/>
    </source>
</evidence>
<name>A0A183IBZ5_9BILA</name>
<dbReference type="PANTHER" id="PTHR47027">
    <property type="entry name" value="REVERSE TRANSCRIPTASE DOMAIN-CONTAINING PROTEIN"/>
    <property type="match status" value="1"/>
</dbReference>
<dbReference type="Proteomes" id="UP000270296">
    <property type="component" value="Unassembled WGS sequence"/>
</dbReference>
<dbReference type="EMBL" id="UZAM01006723">
    <property type="protein sequence ID" value="VDO93338.1"/>
    <property type="molecule type" value="Genomic_DNA"/>
</dbReference>
<evidence type="ECO:0000313" key="2">
    <source>
        <dbReference type="EMBL" id="VDO93338.1"/>
    </source>
</evidence>
<evidence type="ECO:0000256" key="1">
    <source>
        <dbReference type="SAM" id="MobiDB-lite"/>
    </source>
</evidence>
<proteinExistence type="predicted"/>
<dbReference type="WBParaSite" id="SBAD_0000117601-mRNA-1">
    <property type="protein sequence ID" value="SBAD_0000117601-mRNA-1"/>
    <property type="gene ID" value="SBAD_0000117601"/>
</dbReference>
<evidence type="ECO:0000313" key="3">
    <source>
        <dbReference type="Proteomes" id="UP000270296"/>
    </source>
</evidence>
<dbReference type="OrthoDB" id="425681at2759"/>
<organism evidence="4">
    <name type="scientific">Soboliphyme baturini</name>
    <dbReference type="NCBI Taxonomy" id="241478"/>
    <lineage>
        <taxon>Eukaryota</taxon>
        <taxon>Metazoa</taxon>
        <taxon>Ecdysozoa</taxon>
        <taxon>Nematoda</taxon>
        <taxon>Enoplea</taxon>
        <taxon>Dorylaimia</taxon>
        <taxon>Dioctophymatida</taxon>
        <taxon>Dioctophymatoidea</taxon>
        <taxon>Soboliphymatidae</taxon>
        <taxon>Soboliphyme</taxon>
    </lineage>
</organism>
<feature type="region of interest" description="Disordered" evidence="1">
    <location>
        <begin position="137"/>
        <end position="157"/>
    </location>
</feature>
<protein>
    <submittedName>
        <fullName evidence="4">40S ribosomal protein S30</fullName>
    </submittedName>
</protein>
<gene>
    <name evidence="2" type="ORF">SBAD_LOCUS1139</name>
</gene>
<sequence length="178" mass="20366">MFAAEGDVTGMRVNVLQTKSLLLSRSPARCSIQVNGETKEQVEKFKYLEVVFTSDGEFEEEIARRTGVASDVLRQLARSTVTKTEVSLKTKLSVFKSIFIPMFTYGHEWWMKLRTLVQVAEMGFLRRVAGLTRLDMRQGKPPTQTAPKAGVHVRPKRAQQQRKTIFKDLFDVDRMHSE</sequence>
<dbReference type="PANTHER" id="PTHR47027:SF30">
    <property type="entry name" value="THAP-TYPE DOMAIN-CONTAINING PROTEIN"/>
    <property type="match status" value="1"/>
</dbReference>
<dbReference type="AlphaFoldDB" id="A0A183IBZ5"/>